<protein>
    <recommendedName>
        <fullName evidence="4">Lipocalin-like domain-containing protein</fullName>
    </recommendedName>
</protein>
<organism evidence="2 3">
    <name type="scientific">Actinokineospora globicatena</name>
    <dbReference type="NCBI Taxonomy" id="103729"/>
    <lineage>
        <taxon>Bacteria</taxon>
        <taxon>Bacillati</taxon>
        <taxon>Actinomycetota</taxon>
        <taxon>Actinomycetes</taxon>
        <taxon>Pseudonocardiales</taxon>
        <taxon>Pseudonocardiaceae</taxon>
        <taxon>Actinokineospora</taxon>
    </lineage>
</organism>
<proteinExistence type="predicted"/>
<comment type="caution">
    <text evidence="2">The sequence shown here is derived from an EMBL/GenBank/DDBJ whole genome shotgun (WGS) entry which is preliminary data.</text>
</comment>
<evidence type="ECO:0000313" key="2">
    <source>
        <dbReference type="EMBL" id="GLW89519.1"/>
    </source>
</evidence>
<keyword evidence="3" id="KW-1185">Reference proteome</keyword>
<dbReference type="EMBL" id="BSSD01000001">
    <property type="protein sequence ID" value="GLW89519.1"/>
    <property type="molecule type" value="Genomic_DNA"/>
</dbReference>
<feature type="signal peptide" evidence="1">
    <location>
        <begin position="1"/>
        <end position="23"/>
    </location>
</feature>
<dbReference type="AlphaFoldDB" id="A0A9W6QJ30"/>
<sequence length="176" mass="18800">MRKWMTAVLAVVLVAGVASPAAAEARPGRDRLTGTWVLLSGDSALVERRGGIGLGSRRDATRWRLVYTGVSEGGPAYLIQRGDGRGWVLPQAVPGAPVRVAPFLATIGDARTQRWTIHTNRTKNDATGTKNDAIDVSINSALNGWPVIVTGDYDPRVVVVPETFAPVTYRAVKVGN</sequence>
<feature type="chain" id="PRO_5040807044" description="Lipocalin-like domain-containing protein" evidence="1">
    <location>
        <begin position="24"/>
        <end position="176"/>
    </location>
</feature>
<name>A0A9W6QJ30_9PSEU</name>
<keyword evidence="1" id="KW-0732">Signal</keyword>
<accession>A0A9W6QJ30</accession>
<gene>
    <name evidence="2" type="ORF">Aglo03_03350</name>
</gene>
<dbReference type="RefSeq" id="WP_285606851.1">
    <property type="nucleotide sequence ID" value="NZ_BSSD01000001.1"/>
</dbReference>
<evidence type="ECO:0000256" key="1">
    <source>
        <dbReference type="SAM" id="SignalP"/>
    </source>
</evidence>
<dbReference type="Proteomes" id="UP001165042">
    <property type="component" value="Unassembled WGS sequence"/>
</dbReference>
<evidence type="ECO:0000313" key="3">
    <source>
        <dbReference type="Proteomes" id="UP001165042"/>
    </source>
</evidence>
<evidence type="ECO:0008006" key="4">
    <source>
        <dbReference type="Google" id="ProtNLM"/>
    </source>
</evidence>
<reference evidence="2" key="1">
    <citation type="submission" date="2023-02" db="EMBL/GenBank/DDBJ databases">
        <title>Actinokineospora globicatena NBRC 15670.</title>
        <authorList>
            <person name="Ichikawa N."/>
            <person name="Sato H."/>
            <person name="Tonouchi N."/>
        </authorList>
    </citation>
    <scope>NUCLEOTIDE SEQUENCE</scope>
    <source>
        <strain evidence="2">NBRC 15670</strain>
    </source>
</reference>